<dbReference type="PANTHER" id="PTHR14167">
    <property type="entry name" value="SH3 DOMAIN-CONTAINING"/>
    <property type="match status" value="1"/>
</dbReference>
<organism evidence="5 6">
    <name type="scientific">Geotrichum candidum</name>
    <name type="common">Oospora lactis</name>
    <name type="synonym">Dipodascus geotrichum</name>
    <dbReference type="NCBI Taxonomy" id="1173061"/>
    <lineage>
        <taxon>Eukaryota</taxon>
        <taxon>Fungi</taxon>
        <taxon>Dikarya</taxon>
        <taxon>Ascomycota</taxon>
        <taxon>Saccharomycotina</taxon>
        <taxon>Dipodascomycetes</taxon>
        <taxon>Dipodascales</taxon>
        <taxon>Dipodascaceae</taxon>
        <taxon>Geotrichum</taxon>
    </lineage>
</organism>
<feature type="compositionally biased region" description="Basic and acidic residues" evidence="3">
    <location>
        <begin position="318"/>
        <end position="328"/>
    </location>
</feature>
<feature type="compositionally biased region" description="Low complexity" evidence="3">
    <location>
        <begin position="39"/>
        <end position="57"/>
    </location>
</feature>
<dbReference type="InterPro" id="IPR050384">
    <property type="entry name" value="Endophilin_SH3RF"/>
</dbReference>
<dbReference type="Gene3D" id="2.30.30.40">
    <property type="entry name" value="SH3 Domains"/>
    <property type="match status" value="1"/>
</dbReference>
<dbReference type="PANTHER" id="PTHR14167:SF116">
    <property type="entry name" value="CAP, ISOFORM AC"/>
    <property type="match status" value="1"/>
</dbReference>
<keyword evidence="1 2" id="KW-0728">SH3 domain</keyword>
<feature type="compositionally biased region" description="Polar residues" evidence="3">
    <location>
        <begin position="329"/>
        <end position="339"/>
    </location>
</feature>
<dbReference type="Proteomes" id="UP000242525">
    <property type="component" value="Unassembled WGS sequence"/>
</dbReference>
<gene>
    <name evidence="5" type="ORF">BN980_GECA01s05378g</name>
</gene>
<dbReference type="SUPFAM" id="SSF50044">
    <property type="entry name" value="SH3-domain"/>
    <property type="match status" value="1"/>
</dbReference>
<evidence type="ECO:0000313" key="5">
    <source>
        <dbReference type="EMBL" id="CDO51384.1"/>
    </source>
</evidence>
<protein>
    <submittedName>
        <fullName evidence="5">Similar to Saccharomyces cerevisiae YDR162C NBP2 Protein involved in the HOG (High osmolarity glycerol) pathway</fullName>
    </submittedName>
</protein>
<dbReference type="OrthoDB" id="19092at2759"/>
<feature type="region of interest" description="Disordered" evidence="3">
    <location>
        <begin position="23"/>
        <end position="71"/>
    </location>
</feature>
<accession>A0A0J9YHJ4</accession>
<feature type="region of interest" description="Disordered" evidence="3">
    <location>
        <begin position="257"/>
        <end position="339"/>
    </location>
</feature>
<dbReference type="InterPro" id="IPR036028">
    <property type="entry name" value="SH3-like_dom_sf"/>
</dbReference>
<evidence type="ECO:0000256" key="3">
    <source>
        <dbReference type="SAM" id="MobiDB-lite"/>
    </source>
</evidence>
<dbReference type="PROSITE" id="PS50002">
    <property type="entry name" value="SH3"/>
    <property type="match status" value="1"/>
</dbReference>
<dbReference type="GO" id="GO:0005737">
    <property type="term" value="C:cytoplasm"/>
    <property type="evidence" value="ECO:0007669"/>
    <property type="project" value="TreeGrafter"/>
</dbReference>
<sequence>MADHHQQAGSADESSKVFLGHGTLSIDDIPSLPTPSHFNYNQNNSTDNNASSTNNTTQELNIPPQNDPAVETPQFKSALSFTEVRDYAYPEFHPLHYGVPLETEEFDTEDYEEDDDEVGTYPDSYMRDGGPPWKEDSDLASPVVISHSVGDRISKEYEFSVASADEIHGRAVALFDFIPENENEAPLKEGQVIWVSYRHGQGWLVAEDPRTGETGLVPEEYVQMITGHEYLSSQTEDLDGHYIEDEDDVQLQQQQLQNDDELHQPSQQRQPDNHYTELATSSSHSKSAAVPDADGDSTRQQLATHSDQSSQPPLDALPLKEQDAELEKLTTSFETTKWS</sequence>
<dbReference type="EMBL" id="CCBN010000001">
    <property type="protein sequence ID" value="CDO51384.1"/>
    <property type="molecule type" value="Genomic_DNA"/>
</dbReference>
<evidence type="ECO:0000259" key="4">
    <source>
        <dbReference type="PROSITE" id="PS50002"/>
    </source>
</evidence>
<dbReference type="AlphaFoldDB" id="A0A0J9YHJ4"/>
<dbReference type="SMART" id="SM00326">
    <property type="entry name" value="SH3"/>
    <property type="match status" value="1"/>
</dbReference>
<reference evidence="5" key="1">
    <citation type="submission" date="2014-03" db="EMBL/GenBank/DDBJ databases">
        <authorList>
            <person name="Casaregola S."/>
        </authorList>
    </citation>
    <scope>NUCLEOTIDE SEQUENCE [LARGE SCALE GENOMIC DNA]</scope>
    <source>
        <strain evidence="5">CLIB 918</strain>
    </source>
</reference>
<feature type="compositionally biased region" description="Polar residues" evidence="3">
    <location>
        <begin position="298"/>
        <end position="312"/>
    </location>
</feature>
<evidence type="ECO:0000313" key="6">
    <source>
        <dbReference type="Proteomes" id="UP000242525"/>
    </source>
</evidence>
<comment type="caution">
    <text evidence="5">The sequence shown here is derived from an EMBL/GenBank/DDBJ whole genome shotgun (WGS) entry which is preliminary data.</text>
</comment>
<proteinExistence type="predicted"/>
<dbReference type="InterPro" id="IPR001452">
    <property type="entry name" value="SH3_domain"/>
</dbReference>
<evidence type="ECO:0000256" key="2">
    <source>
        <dbReference type="PROSITE-ProRule" id="PRU00192"/>
    </source>
</evidence>
<feature type="domain" description="SH3" evidence="4">
    <location>
        <begin position="166"/>
        <end position="227"/>
    </location>
</feature>
<dbReference type="Pfam" id="PF14604">
    <property type="entry name" value="SH3_9"/>
    <property type="match status" value="1"/>
</dbReference>
<evidence type="ECO:0000256" key="1">
    <source>
        <dbReference type="ARBA" id="ARBA00022443"/>
    </source>
</evidence>
<name>A0A0J9YHJ4_GEOCN</name>
<keyword evidence="6" id="KW-1185">Reference proteome</keyword>